<dbReference type="PANTHER" id="PTHR11439:SF442">
    <property type="entry name" value="CYSTEINE-RICH RLK (RECEPTOR-LIKE PROTEIN KINASE) 8"/>
    <property type="match status" value="1"/>
</dbReference>
<feature type="compositionally biased region" description="Low complexity" evidence="1">
    <location>
        <begin position="389"/>
        <end position="400"/>
    </location>
</feature>
<reference evidence="2" key="1">
    <citation type="journal article" date="2022" name="Int. J. Mol. Sci.">
        <title>Draft Genome of Tanacetum Coccineum: Genomic Comparison of Closely Related Tanacetum-Family Plants.</title>
        <authorList>
            <person name="Yamashiro T."/>
            <person name="Shiraishi A."/>
            <person name="Nakayama K."/>
            <person name="Satake H."/>
        </authorList>
    </citation>
    <scope>NUCLEOTIDE SEQUENCE</scope>
</reference>
<dbReference type="Proteomes" id="UP001151760">
    <property type="component" value="Unassembled WGS sequence"/>
</dbReference>
<comment type="caution">
    <text evidence="2">The sequence shown here is derived from an EMBL/GenBank/DDBJ whole genome shotgun (WGS) entry which is preliminary data.</text>
</comment>
<feature type="region of interest" description="Disordered" evidence="1">
    <location>
        <begin position="433"/>
        <end position="570"/>
    </location>
</feature>
<proteinExistence type="predicted"/>
<sequence length="754" mass="84954">MDTSDPVDTQIVDRSKLDENPLGILVDQTWFRGMVGSLMYLTASKPDLVFAVYMCARYQAKPTKKHLEAIKRVFRYLRGTINWGIWYPKDTDMALTAYADANHIGCQDTRSSSSMILRLKGSLRLNLDEMLSIGMLKLIARRSRRSKMPWIDAKTREYIFQLDEQWFTLNADLLRKALEITPIDSAHPFVSPPANEQVMDFVNELGYPEEIYFVSKMHVNNLYQPWRAILSLINQCLTGKTSEFVQAIQIFFAHQANLNIPTKNPTLHVIPYCRFIKFIIFYLGSEHNIHRILGSPIHVTGDDILLGNLKLVLKDEKDEDFRKSIPKELITEAIQNSSYYQQYLEMVARKPTAKEGRQKKTSSKADKPTPIKKPAPAKQTKPVKEKSTKPTPSTKANKAPEPQIEDDEYNLQRDIQMSLESFQEPVRGVAIREPTLELQQPKKKSTTDQYIFQRRTPVIEEESTRPSAQPQDDTSANVVRDTPSPANAETGADTEKSDSEDDTEILNVNEERGENVCNTVALEERTVELDEGQARSDPGNTLESRPSLDEDQAGSNRGQSHVALAGRNPEPMHEDFITTVYPKNLDDALTFSDQFIDDKPTEEEPGNANVESEVESMVTVPIHQASSSAPPLSTPIIDLTTPKPVSPPTQKPVFTATTATATTTTTTTLLPPPPPQQQSTIDPALDARISPLEQICANFESKNKVQDQNTQALSSKIFKLENHDRYSKIDNYINETVKEVVQNALKALVHERFG</sequence>
<feature type="compositionally biased region" description="Polar residues" evidence="1">
    <location>
        <begin position="465"/>
        <end position="477"/>
    </location>
</feature>
<organism evidence="2 3">
    <name type="scientific">Tanacetum coccineum</name>
    <dbReference type="NCBI Taxonomy" id="301880"/>
    <lineage>
        <taxon>Eukaryota</taxon>
        <taxon>Viridiplantae</taxon>
        <taxon>Streptophyta</taxon>
        <taxon>Embryophyta</taxon>
        <taxon>Tracheophyta</taxon>
        <taxon>Spermatophyta</taxon>
        <taxon>Magnoliopsida</taxon>
        <taxon>eudicotyledons</taxon>
        <taxon>Gunneridae</taxon>
        <taxon>Pentapetalae</taxon>
        <taxon>asterids</taxon>
        <taxon>campanulids</taxon>
        <taxon>Asterales</taxon>
        <taxon>Asteraceae</taxon>
        <taxon>Asteroideae</taxon>
        <taxon>Anthemideae</taxon>
        <taxon>Anthemidinae</taxon>
        <taxon>Tanacetum</taxon>
    </lineage>
</organism>
<name>A0ABQ5IBZ9_9ASTR</name>
<gene>
    <name evidence="2" type="ORF">Tco_1093058</name>
</gene>
<evidence type="ECO:0000256" key="1">
    <source>
        <dbReference type="SAM" id="MobiDB-lite"/>
    </source>
</evidence>
<reference evidence="2" key="2">
    <citation type="submission" date="2022-01" db="EMBL/GenBank/DDBJ databases">
        <authorList>
            <person name="Yamashiro T."/>
            <person name="Shiraishi A."/>
            <person name="Satake H."/>
            <person name="Nakayama K."/>
        </authorList>
    </citation>
    <scope>NUCLEOTIDE SEQUENCE</scope>
</reference>
<feature type="compositionally biased region" description="Basic and acidic residues" evidence="1">
    <location>
        <begin position="522"/>
        <end position="534"/>
    </location>
</feature>
<protein>
    <recommendedName>
        <fullName evidence="4">Reverse transcriptase Ty1/copia-type domain-containing protein</fullName>
    </recommendedName>
</protein>
<evidence type="ECO:0000313" key="2">
    <source>
        <dbReference type="EMBL" id="GJT97540.1"/>
    </source>
</evidence>
<evidence type="ECO:0000313" key="3">
    <source>
        <dbReference type="Proteomes" id="UP001151760"/>
    </source>
</evidence>
<keyword evidence="3" id="KW-1185">Reference proteome</keyword>
<feature type="compositionally biased region" description="Basic and acidic residues" evidence="1">
    <location>
        <begin position="352"/>
        <end position="369"/>
    </location>
</feature>
<dbReference type="PANTHER" id="PTHR11439">
    <property type="entry name" value="GAG-POL-RELATED RETROTRANSPOSON"/>
    <property type="match status" value="1"/>
</dbReference>
<dbReference type="EMBL" id="BQNB010020588">
    <property type="protein sequence ID" value="GJT97540.1"/>
    <property type="molecule type" value="Genomic_DNA"/>
</dbReference>
<accession>A0ABQ5IBZ9</accession>
<evidence type="ECO:0008006" key="4">
    <source>
        <dbReference type="Google" id="ProtNLM"/>
    </source>
</evidence>
<feature type="region of interest" description="Disordered" evidence="1">
    <location>
        <begin position="350"/>
        <end position="407"/>
    </location>
</feature>